<keyword evidence="5" id="KW-0456">Lyase</keyword>
<dbReference type="InterPro" id="IPR002161">
    <property type="entry name" value="PdxT/SNO"/>
</dbReference>
<dbReference type="Gene3D" id="3.40.50.880">
    <property type="match status" value="1"/>
</dbReference>
<dbReference type="SUPFAM" id="SSF52317">
    <property type="entry name" value="Class I glutamine amidotransferase-like"/>
    <property type="match status" value="1"/>
</dbReference>
<dbReference type="EC" id="3.5.1.2" evidence="2"/>
<dbReference type="GO" id="GO:0042823">
    <property type="term" value="P:pyridoxal phosphate biosynthetic process"/>
    <property type="evidence" value="ECO:0007669"/>
    <property type="project" value="InterPro"/>
</dbReference>
<evidence type="ECO:0000313" key="7">
    <source>
        <dbReference type="EMBL" id="PVH94872.1"/>
    </source>
</evidence>
<reference evidence="7 8" key="1">
    <citation type="journal article" date="2018" name="Sci. Rep.">
        <title>Comparative genomics provides insights into the lifestyle and reveals functional heterogeneity of dark septate endophytic fungi.</title>
        <authorList>
            <person name="Knapp D.G."/>
            <person name="Nemeth J.B."/>
            <person name="Barry K."/>
            <person name="Hainaut M."/>
            <person name="Henrissat B."/>
            <person name="Johnson J."/>
            <person name="Kuo A."/>
            <person name="Lim J.H.P."/>
            <person name="Lipzen A."/>
            <person name="Nolan M."/>
            <person name="Ohm R.A."/>
            <person name="Tamas L."/>
            <person name="Grigoriev I.V."/>
            <person name="Spatafora J.W."/>
            <person name="Nagy L.G."/>
            <person name="Kovacs G.M."/>
        </authorList>
    </citation>
    <scope>NUCLEOTIDE SEQUENCE [LARGE SCALE GENOMIC DNA]</scope>
    <source>
        <strain evidence="7 8">DSE2036</strain>
    </source>
</reference>
<dbReference type="STRING" id="97972.A0A2V1D9X1"/>
<dbReference type="PANTHER" id="PTHR31559:SF0">
    <property type="entry name" value="PYRIDOXAL 5'-PHOSPHATE SYNTHASE SUBUNIT SNO1-RELATED"/>
    <property type="match status" value="1"/>
</dbReference>
<feature type="non-terminal residue" evidence="7">
    <location>
        <position position="284"/>
    </location>
</feature>
<name>A0A2V1D9X1_9PLEO</name>
<evidence type="ECO:0000256" key="4">
    <source>
        <dbReference type="ARBA" id="ARBA00022962"/>
    </source>
</evidence>
<dbReference type="GO" id="GO:0004359">
    <property type="term" value="F:glutaminase activity"/>
    <property type="evidence" value="ECO:0007669"/>
    <property type="project" value="UniProtKB-EC"/>
</dbReference>
<dbReference type="EMBL" id="KZ805517">
    <property type="protein sequence ID" value="PVH94872.1"/>
    <property type="molecule type" value="Genomic_DNA"/>
</dbReference>
<evidence type="ECO:0000256" key="6">
    <source>
        <dbReference type="ARBA" id="ARBA00049534"/>
    </source>
</evidence>
<keyword evidence="8" id="KW-1185">Reference proteome</keyword>
<dbReference type="GO" id="GO:0008614">
    <property type="term" value="P:pyridoxine metabolic process"/>
    <property type="evidence" value="ECO:0007669"/>
    <property type="project" value="TreeGrafter"/>
</dbReference>
<comment type="similarity">
    <text evidence="1">Belongs to the glutaminase PdxT/SNO family.</text>
</comment>
<comment type="catalytic activity">
    <reaction evidence="6">
        <text>L-glutamine + H2O = L-glutamate + NH4(+)</text>
        <dbReference type="Rhea" id="RHEA:15889"/>
        <dbReference type="ChEBI" id="CHEBI:15377"/>
        <dbReference type="ChEBI" id="CHEBI:28938"/>
        <dbReference type="ChEBI" id="CHEBI:29985"/>
        <dbReference type="ChEBI" id="CHEBI:58359"/>
        <dbReference type="EC" id="3.5.1.2"/>
    </reaction>
</comment>
<proteinExistence type="inferred from homology"/>
<dbReference type="OrthoDB" id="2039at2759"/>
<gene>
    <name evidence="7" type="ORF">DM02DRAFT_572114</name>
</gene>
<evidence type="ECO:0000256" key="5">
    <source>
        <dbReference type="ARBA" id="ARBA00023239"/>
    </source>
</evidence>
<keyword evidence="3" id="KW-0378">Hydrolase</keyword>
<dbReference type="Proteomes" id="UP000244855">
    <property type="component" value="Unassembled WGS sequence"/>
</dbReference>
<dbReference type="NCBIfam" id="TIGR03800">
    <property type="entry name" value="PLP_synth_Pdx2"/>
    <property type="match status" value="1"/>
</dbReference>
<evidence type="ECO:0000256" key="1">
    <source>
        <dbReference type="ARBA" id="ARBA00008345"/>
    </source>
</evidence>
<dbReference type="PANTHER" id="PTHR31559">
    <property type="entry name" value="PYRIDOXAL 5'-PHOSPHATE SYNTHASE SUBUNIT SNO"/>
    <property type="match status" value="1"/>
</dbReference>
<dbReference type="Pfam" id="PF01174">
    <property type="entry name" value="SNO"/>
    <property type="match status" value="2"/>
</dbReference>
<evidence type="ECO:0000256" key="3">
    <source>
        <dbReference type="ARBA" id="ARBA00022801"/>
    </source>
</evidence>
<dbReference type="PROSITE" id="PS01236">
    <property type="entry name" value="PDXT_SNO_1"/>
    <property type="match status" value="1"/>
</dbReference>
<dbReference type="CDD" id="cd01749">
    <property type="entry name" value="GATase1_PB"/>
    <property type="match status" value="1"/>
</dbReference>
<keyword evidence="4 7" id="KW-0315">Glutamine amidotransferase</keyword>
<dbReference type="GO" id="GO:0016829">
    <property type="term" value="F:lyase activity"/>
    <property type="evidence" value="ECO:0007669"/>
    <property type="project" value="UniProtKB-KW"/>
</dbReference>
<sequence length="284" mass="31495">MTITLPDVTVGVLALQGAFSEHVQLLRLAADSLKKRKAVNVKWGFIEVRTPQELATCDGLIIPGGESTAISLVAARSGLLEPLREFVKVLRKPTWGTCAGLILLAESANKTKKGGQDLIGGLDVRVNRNHFGRQVESFQTNLNLPFLGDAVDKDSSEPFRCVFIRAPVVERILPHKEGIQEEEAEQAATVVAPAKTPMDDLAKEELQAKVEVMAKLSMQNLNLQQNQEHEHAGDEDIIAVRQGNVFGCSFHPELTADPRIHVWWLEEILKAVQRRQEFELVDRT</sequence>
<dbReference type="GO" id="GO:1903600">
    <property type="term" value="C:glutaminase complex"/>
    <property type="evidence" value="ECO:0007669"/>
    <property type="project" value="TreeGrafter"/>
</dbReference>
<evidence type="ECO:0000313" key="8">
    <source>
        <dbReference type="Proteomes" id="UP000244855"/>
    </source>
</evidence>
<keyword evidence="7" id="KW-0808">Transferase</keyword>
<organism evidence="7 8">
    <name type="scientific">Periconia macrospinosa</name>
    <dbReference type="NCBI Taxonomy" id="97972"/>
    <lineage>
        <taxon>Eukaryota</taxon>
        <taxon>Fungi</taxon>
        <taxon>Dikarya</taxon>
        <taxon>Ascomycota</taxon>
        <taxon>Pezizomycotina</taxon>
        <taxon>Dothideomycetes</taxon>
        <taxon>Pleosporomycetidae</taxon>
        <taxon>Pleosporales</taxon>
        <taxon>Massarineae</taxon>
        <taxon>Periconiaceae</taxon>
        <taxon>Periconia</taxon>
    </lineage>
</organism>
<dbReference type="GO" id="GO:0005829">
    <property type="term" value="C:cytosol"/>
    <property type="evidence" value="ECO:0007669"/>
    <property type="project" value="TreeGrafter"/>
</dbReference>
<protein>
    <recommendedName>
        <fullName evidence="2">glutaminase</fullName>
        <ecNumber evidence="2">3.5.1.2</ecNumber>
    </recommendedName>
</protein>
<dbReference type="InterPro" id="IPR021196">
    <property type="entry name" value="PdxT/SNO_CS"/>
</dbReference>
<accession>A0A2V1D9X1</accession>
<dbReference type="PROSITE" id="PS51130">
    <property type="entry name" value="PDXT_SNO_2"/>
    <property type="match status" value="1"/>
</dbReference>
<dbReference type="HAMAP" id="MF_01615">
    <property type="entry name" value="PdxT"/>
    <property type="match status" value="1"/>
</dbReference>
<dbReference type="PROSITE" id="PS51273">
    <property type="entry name" value="GATASE_TYPE_1"/>
    <property type="match status" value="1"/>
</dbReference>
<dbReference type="GO" id="GO:0016740">
    <property type="term" value="F:transferase activity"/>
    <property type="evidence" value="ECO:0007669"/>
    <property type="project" value="UniProtKB-KW"/>
</dbReference>
<dbReference type="AlphaFoldDB" id="A0A2V1D9X1"/>
<evidence type="ECO:0000256" key="2">
    <source>
        <dbReference type="ARBA" id="ARBA00012918"/>
    </source>
</evidence>
<dbReference type="InterPro" id="IPR029062">
    <property type="entry name" value="Class_I_gatase-like"/>
</dbReference>